<proteinExistence type="predicted"/>
<protein>
    <submittedName>
        <fullName evidence="2">Uncharacterized protein</fullName>
    </submittedName>
</protein>
<name>A0A915KRP7_ROMCU</name>
<evidence type="ECO:0000313" key="1">
    <source>
        <dbReference type="Proteomes" id="UP000887565"/>
    </source>
</evidence>
<dbReference type="WBParaSite" id="nRc.2.0.1.t41564-RA">
    <property type="protein sequence ID" value="nRc.2.0.1.t41564-RA"/>
    <property type="gene ID" value="nRc.2.0.1.g41564"/>
</dbReference>
<reference evidence="2" key="1">
    <citation type="submission" date="2022-11" db="UniProtKB">
        <authorList>
            <consortium name="WormBaseParasite"/>
        </authorList>
    </citation>
    <scope>IDENTIFICATION</scope>
</reference>
<dbReference type="Proteomes" id="UP000887565">
    <property type="component" value="Unplaced"/>
</dbReference>
<sequence length="67" mass="7333">MNNSCIHGLYSHQGFQSCCGGYGNQLDCGHTLDDIFDRVWVTQPPFFTVIASLNLQASLLLTVGQSI</sequence>
<organism evidence="1 2">
    <name type="scientific">Romanomermis culicivorax</name>
    <name type="common">Nematode worm</name>
    <dbReference type="NCBI Taxonomy" id="13658"/>
    <lineage>
        <taxon>Eukaryota</taxon>
        <taxon>Metazoa</taxon>
        <taxon>Ecdysozoa</taxon>
        <taxon>Nematoda</taxon>
        <taxon>Enoplea</taxon>
        <taxon>Dorylaimia</taxon>
        <taxon>Mermithida</taxon>
        <taxon>Mermithoidea</taxon>
        <taxon>Mermithidae</taxon>
        <taxon>Romanomermis</taxon>
    </lineage>
</organism>
<keyword evidence="1" id="KW-1185">Reference proteome</keyword>
<dbReference type="AlphaFoldDB" id="A0A915KRP7"/>
<evidence type="ECO:0000313" key="2">
    <source>
        <dbReference type="WBParaSite" id="nRc.2.0.1.t41564-RA"/>
    </source>
</evidence>
<accession>A0A915KRP7</accession>